<evidence type="ECO:0000256" key="2">
    <source>
        <dbReference type="ARBA" id="ARBA00022801"/>
    </source>
</evidence>
<evidence type="ECO:0000313" key="7">
    <source>
        <dbReference type="EMBL" id="KAA8916753.1"/>
    </source>
</evidence>
<feature type="active site" description="Proton donor" evidence="5">
    <location>
        <position position="241"/>
    </location>
</feature>
<dbReference type="GO" id="GO:0043103">
    <property type="term" value="P:hypoxanthine salvage"/>
    <property type="evidence" value="ECO:0007669"/>
    <property type="project" value="UniProtKB-UniRule"/>
</dbReference>
<dbReference type="GO" id="GO:0009117">
    <property type="term" value="P:nucleotide metabolic process"/>
    <property type="evidence" value="ECO:0007669"/>
    <property type="project" value="UniProtKB-KW"/>
</dbReference>
<feature type="binding site" evidence="5">
    <location>
        <position position="52"/>
    </location>
    <ligand>
        <name>Zn(2+)</name>
        <dbReference type="ChEBI" id="CHEBI:29105"/>
        <note>catalytic</note>
    </ligand>
</feature>
<keyword evidence="2 5" id="KW-0378">Hydrolase</keyword>
<dbReference type="FunFam" id="3.20.20.140:FF:000039">
    <property type="entry name" value="Adenine deaminase"/>
    <property type="match status" value="1"/>
</dbReference>
<comment type="caution">
    <text evidence="7">The sequence shown here is derived from an EMBL/GenBank/DDBJ whole genome shotgun (WGS) entry which is preliminary data.</text>
</comment>
<organism evidence="7 8">
    <name type="scientific">Trichomonascus ciferrii</name>
    <dbReference type="NCBI Taxonomy" id="44093"/>
    <lineage>
        <taxon>Eukaryota</taxon>
        <taxon>Fungi</taxon>
        <taxon>Dikarya</taxon>
        <taxon>Ascomycota</taxon>
        <taxon>Saccharomycotina</taxon>
        <taxon>Dipodascomycetes</taxon>
        <taxon>Dipodascales</taxon>
        <taxon>Trichomonascaceae</taxon>
        <taxon>Trichomonascus</taxon>
        <taxon>Trichomonascus ciferrii complex</taxon>
    </lineage>
</organism>
<sequence>MVGMRLGLGDKILYKEPRSACFRHTAMVPKTTVDDETREFLKALPKCEHHVHLEGTLSPELLFQLVEKNNVKLPSDFPEDAVELHKRYLQFTGLDDFLEFYYIGMSALVTKEDFESLAYNYFVRAHEDNVHNAEVFFDPQAHTERGIDLETVVEGFTAGRRRAEETLGITTKLIMCLLKHLPVASSVKTVHDAHHHVQMGRIHGIGLDSSEKNNNPLKYKDVFDTARRLNWDIKYTAHAGEEGPSHYVKEALDHLEVDRVDHGVTSANDPALLERLAKTRTLLTVCPLSNLKLRVINDISELPIPKLLEAGVPFSINGDDPAYFGGYCLDNYLVVHEHFNLDRATWCSIAEAGIRGSWVTKTRMDELLDHLEKVRDIYIPSYIAS</sequence>
<feature type="binding site" evidence="5">
    <location>
        <position position="320"/>
    </location>
    <ligand>
        <name>substrate</name>
    </ligand>
</feature>
<dbReference type="VEuPathDB" id="FungiDB:TRICI_001109"/>
<feature type="site" description="Important for catalytic activity" evidence="5">
    <location>
        <position position="262"/>
    </location>
</feature>
<evidence type="ECO:0000259" key="6">
    <source>
        <dbReference type="Pfam" id="PF00962"/>
    </source>
</evidence>
<dbReference type="InterPro" id="IPR001365">
    <property type="entry name" value="A_deaminase_dom"/>
</dbReference>
<comment type="catalytic activity">
    <reaction evidence="5">
        <text>adenine + H2O + H(+) = hypoxanthine + NH4(+)</text>
        <dbReference type="Rhea" id="RHEA:23688"/>
        <dbReference type="ChEBI" id="CHEBI:15377"/>
        <dbReference type="ChEBI" id="CHEBI:15378"/>
        <dbReference type="ChEBI" id="CHEBI:16708"/>
        <dbReference type="ChEBI" id="CHEBI:17368"/>
        <dbReference type="ChEBI" id="CHEBI:28938"/>
        <dbReference type="EC" id="3.5.4.2"/>
    </reaction>
</comment>
<feature type="binding site" evidence="5">
    <location>
        <position position="50"/>
    </location>
    <ligand>
        <name>Zn(2+)</name>
        <dbReference type="ChEBI" id="CHEBI:29105"/>
        <note>catalytic</note>
    </ligand>
</feature>
<keyword evidence="5" id="KW-0963">Cytoplasm</keyword>
<comment type="cofactor">
    <cofactor evidence="5">
        <name>Zn(2+)</name>
        <dbReference type="ChEBI" id="CHEBI:29105"/>
    </cofactor>
    <text evidence="5">Binds 1 zinc ion per subunit.</text>
</comment>
<dbReference type="AlphaFoldDB" id="A0A642VAD4"/>
<dbReference type="InterPro" id="IPR006330">
    <property type="entry name" value="Ado/ade_deaminase"/>
</dbReference>
<keyword evidence="4 5" id="KW-0546">Nucleotide metabolism</keyword>
<dbReference type="InterPro" id="IPR028892">
    <property type="entry name" value="ADE"/>
</dbReference>
<dbReference type="EC" id="3.5.4.2" evidence="5"/>
<keyword evidence="1 5" id="KW-0479">Metal-binding</keyword>
<evidence type="ECO:0000256" key="3">
    <source>
        <dbReference type="ARBA" id="ARBA00022833"/>
    </source>
</evidence>
<dbReference type="PANTHER" id="PTHR43114:SF6">
    <property type="entry name" value="ADENINE DEAMINASE"/>
    <property type="match status" value="1"/>
</dbReference>
<dbReference type="Gene3D" id="3.20.20.140">
    <property type="entry name" value="Metal-dependent hydrolases"/>
    <property type="match status" value="1"/>
</dbReference>
<keyword evidence="3 5" id="KW-0862">Zinc</keyword>
<name>A0A642VAD4_9ASCO</name>
<evidence type="ECO:0000256" key="4">
    <source>
        <dbReference type="ARBA" id="ARBA00023080"/>
    </source>
</evidence>
<dbReference type="NCBIfam" id="TIGR01430">
    <property type="entry name" value="aden_deam"/>
    <property type="match status" value="1"/>
</dbReference>
<dbReference type="GO" id="GO:0005829">
    <property type="term" value="C:cytosol"/>
    <property type="evidence" value="ECO:0007669"/>
    <property type="project" value="TreeGrafter"/>
</dbReference>
<feature type="binding site" evidence="5">
    <location>
        <position position="238"/>
    </location>
    <ligand>
        <name>Zn(2+)</name>
        <dbReference type="ChEBI" id="CHEBI:29105"/>
        <note>catalytic</note>
    </ligand>
</feature>
<feature type="domain" description="Adenosine deaminase" evidence="6">
    <location>
        <begin position="45"/>
        <end position="373"/>
    </location>
</feature>
<proteinExistence type="inferred from homology"/>
<dbReference type="OrthoDB" id="272271at2759"/>
<dbReference type="Pfam" id="PF00962">
    <property type="entry name" value="A_deaminase"/>
    <property type="match status" value="1"/>
</dbReference>
<dbReference type="EMBL" id="SWFS01000083">
    <property type="protein sequence ID" value="KAA8916753.1"/>
    <property type="molecule type" value="Genomic_DNA"/>
</dbReference>
<dbReference type="SUPFAM" id="SSF51556">
    <property type="entry name" value="Metallo-dependent hydrolases"/>
    <property type="match status" value="1"/>
</dbReference>
<feature type="binding site" evidence="5">
    <location>
        <position position="319"/>
    </location>
    <ligand>
        <name>Zn(2+)</name>
        <dbReference type="ChEBI" id="CHEBI:29105"/>
        <note>catalytic</note>
    </ligand>
</feature>
<protein>
    <recommendedName>
        <fullName evidence="5">Adenine deaminase</fullName>
        <shortName evidence="5">ADE</shortName>
        <ecNumber evidence="5">3.5.4.2</ecNumber>
    </recommendedName>
    <alternativeName>
        <fullName evidence="5">Adenine aminohydrolase</fullName>
        <shortName evidence="5">AAH</shortName>
    </alternativeName>
</protein>
<comment type="subcellular location">
    <subcellularLocation>
        <location evidence="5">Cytoplasm</location>
    </subcellularLocation>
    <subcellularLocation>
        <location evidence="5">Nucleus</location>
    </subcellularLocation>
</comment>
<dbReference type="GO" id="GO:0006146">
    <property type="term" value="P:adenine catabolic process"/>
    <property type="evidence" value="ECO:0007669"/>
    <property type="project" value="UniProtKB-UniRule"/>
</dbReference>
<dbReference type="GO" id="GO:0005634">
    <property type="term" value="C:nucleus"/>
    <property type="evidence" value="ECO:0007669"/>
    <property type="project" value="UniProtKB-SubCell"/>
</dbReference>
<dbReference type="GO" id="GO:0008270">
    <property type="term" value="F:zinc ion binding"/>
    <property type="evidence" value="ECO:0007669"/>
    <property type="project" value="UniProtKB-UniRule"/>
</dbReference>
<dbReference type="Proteomes" id="UP000761534">
    <property type="component" value="Unassembled WGS sequence"/>
</dbReference>
<accession>A0A642VAD4</accession>
<gene>
    <name evidence="5" type="primary">AAH1</name>
    <name evidence="7" type="ORF">TRICI_001109</name>
</gene>
<comment type="function">
    <text evidence="5">Catalyzes the hydrolytic deamination of adenine to hypoxanthine. Plays an important role in the purine salvage pathway and in nitrogen catabolism.</text>
</comment>
<dbReference type="CDD" id="cd01320">
    <property type="entry name" value="ADA"/>
    <property type="match status" value="1"/>
</dbReference>
<reference evidence="7" key="1">
    <citation type="journal article" date="2019" name="G3 (Bethesda)">
        <title>Genome Assemblies of Two Rare Opportunistic Yeast Pathogens: Diutina rugosa (syn. Candida rugosa) and Trichomonascus ciferrii (syn. Candida ciferrii).</title>
        <authorList>
            <person name="Mixao V."/>
            <person name="Saus E."/>
            <person name="Hansen A.P."/>
            <person name="Lass-Florl C."/>
            <person name="Gabaldon T."/>
        </authorList>
    </citation>
    <scope>NUCLEOTIDE SEQUENCE</scope>
    <source>
        <strain evidence="7">CBS 4856</strain>
    </source>
</reference>
<dbReference type="HAMAP" id="MF_01962">
    <property type="entry name" value="Adenine_deaminase"/>
    <property type="match status" value="1"/>
</dbReference>
<evidence type="ECO:0000256" key="5">
    <source>
        <dbReference type="HAMAP-Rule" id="MF_03145"/>
    </source>
</evidence>
<dbReference type="GO" id="GO:0000034">
    <property type="term" value="F:adenine deaminase activity"/>
    <property type="evidence" value="ECO:0007669"/>
    <property type="project" value="UniProtKB-UniRule"/>
</dbReference>
<comment type="similarity">
    <text evidence="5">Belongs to the metallo-dependent hydrolases superfamily. Adenosine and AMP deaminases family. Adenine deaminase type 2 subfamily.</text>
</comment>
<keyword evidence="8" id="KW-1185">Reference proteome</keyword>
<dbReference type="InterPro" id="IPR032466">
    <property type="entry name" value="Metal_Hydrolase"/>
</dbReference>
<evidence type="ECO:0000313" key="8">
    <source>
        <dbReference type="Proteomes" id="UP000761534"/>
    </source>
</evidence>
<dbReference type="PANTHER" id="PTHR43114">
    <property type="entry name" value="ADENINE DEAMINASE"/>
    <property type="match status" value="1"/>
</dbReference>
<keyword evidence="5" id="KW-0539">Nucleus</keyword>
<evidence type="ECO:0000256" key="1">
    <source>
        <dbReference type="ARBA" id="ARBA00022723"/>
    </source>
</evidence>